<evidence type="ECO:0000256" key="2">
    <source>
        <dbReference type="PROSITE-ProRule" id="PRU00176"/>
    </source>
</evidence>
<dbReference type="Gene3D" id="3.30.70.330">
    <property type="match status" value="1"/>
</dbReference>
<dbReference type="InterPro" id="IPR035979">
    <property type="entry name" value="RBD_domain_sf"/>
</dbReference>
<dbReference type="Pfam" id="PF00076">
    <property type="entry name" value="RRM_1"/>
    <property type="match status" value="1"/>
</dbReference>
<reference evidence="5 6" key="1">
    <citation type="journal article" date="2022" name="Nat. Genet.">
        <title>Improved pea reference genome and pan-genome highlight genomic features and evolutionary characteristics.</title>
        <authorList>
            <person name="Yang T."/>
            <person name="Liu R."/>
            <person name="Luo Y."/>
            <person name="Hu S."/>
            <person name="Wang D."/>
            <person name="Wang C."/>
            <person name="Pandey M.K."/>
            <person name="Ge S."/>
            <person name="Xu Q."/>
            <person name="Li N."/>
            <person name="Li G."/>
            <person name="Huang Y."/>
            <person name="Saxena R.K."/>
            <person name="Ji Y."/>
            <person name="Li M."/>
            <person name="Yan X."/>
            <person name="He Y."/>
            <person name="Liu Y."/>
            <person name="Wang X."/>
            <person name="Xiang C."/>
            <person name="Varshney R.K."/>
            <person name="Ding H."/>
            <person name="Gao S."/>
            <person name="Zong X."/>
        </authorList>
    </citation>
    <scope>NUCLEOTIDE SEQUENCE [LARGE SCALE GENOMIC DNA]</scope>
    <source>
        <strain evidence="5 6">cv. Zhongwan 6</strain>
    </source>
</reference>
<evidence type="ECO:0000313" key="5">
    <source>
        <dbReference type="EMBL" id="KAI5397576.1"/>
    </source>
</evidence>
<dbReference type="SUPFAM" id="SSF54928">
    <property type="entry name" value="RNA-binding domain, RBD"/>
    <property type="match status" value="1"/>
</dbReference>
<feature type="non-terminal residue" evidence="5">
    <location>
        <position position="1"/>
    </location>
</feature>
<feature type="domain" description="RRM" evidence="4">
    <location>
        <begin position="80"/>
        <end position="161"/>
    </location>
</feature>
<feature type="non-terminal residue" evidence="5">
    <location>
        <position position="237"/>
    </location>
</feature>
<dbReference type="PROSITE" id="PS50102">
    <property type="entry name" value="RRM"/>
    <property type="match status" value="1"/>
</dbReference>
<dbReference type="GO" id="GO:0005686">
    <property type="term" value="C:U2 snRNP"/>
    <property type="evidence" value="ECO:0007669"/>
    <property type="project" value="TreeGrafter"/>
</dbReference>
<feature type="compositionally biased region" description="Pro residues" evidence="3">
    <location>
        <begin position="33"/>
        <end position="44"/>
    </location>
</feature>
<dbReference type="EMBL" id="JAMSHJ010000006">
    <property type="protein sequence ID" value="KAI5397576.1"/>
    <property type="molecule type" value="Genomic_DNA"/>
</dbReference>
<dbReference type="PANTHER" id="PTHR45880">
    <property type="entry name" value="RNA-BINDING MOTIF PROTEIN, X-LINKED 2"/>
    <property type="match status" value="1"/>
</dbReference>
<evidence type="ECO:0000313" key="6">
    <source>
        <dbReference type="Proteomes" id="UP001058974"/>
    </source>
</evidence>
<evidence type="ECO:0000256" key="3">
    <source>
        <dbReference type="SAM" id="MobiDB-lite"/>
    </source>
</evidence>
<dbReference type="InterPro" id="IPR012677">
    <property type="entry name" value="Nucleotide-bd_a/b_plait_sf"/>
</dbReference>
<organism evidence="5 6">
    <name type="scientific">Pisum sativum</name>
    <name type="common">Garden pea</name>
    <name type="synonym">Lathyrus oleraceus</name>
    <dbReference type="NCBI Taxonomy" id="3888"/>
    <lineage>
        <taxon>Eukaryota</taxon>
        <taxon>Viridiplantae</taxon>
        <taxon>Streptophyta</taxon>
        <taxon>Embryophyta</taxon>
        <taxon>Tracheophyta</taxon>
        <taxon>Spermatophyta</taxon>
        <taxon>Magnoliopsida</taxon>
        <taxon>eudicotyledons</taxon>
        <taxon>Gunneridae</taxon>
        <taxon>Pentapetalae</taxon>
        <taxon>rosids</taxon>
        <taxon>fabids</taxon>
        <taxon>Fabales</taxon>
        <taxon>Fabaceae</taxon>
        <taxon>Papilionoideae</taxon>
        <taxon>50 kb inversion clade</taxon>
        <taxon>NPAAA clade</taxon>
        <taxon>Hologalegina</taxon>
        <taxon>IRL clade</taxon>
        <taxon>Fabeae</taxon>
        <taxon>Lathyrus</taxon>
    </lineage>
</organism>
<dbReference type="GO" id="GO:0000398">
    <property type="term" value="P:mRNA splicing, via spliceosome"/>
    <property type="evidence" value="ECO:0007669"/>
    <property type="project" value="TreeGrafter"/>
</dbReference>
<comment type="caution">
    <text evidence="5">The sequence shown here is derived from an EMBL/GenBank/DDBJ whole genome shotgun (WGS) entry which is preliminary data.</text>
</comment>
<dbReference type="GO" id="GO:0071011">
    <property type="term" value="C:precatalytic spliceosome"/>
    <property type="evidence" value="ECO:0007669"/>
    <property type="project" value="TreeGrafter"/>
</dbReference>
<dbReference type="GO" id="GO:0003723">
    <property type="term" value="F:RNA binding"/>
    <property type="evidence" value="ECO:0007669"/>
    <property type="project" value="UniProtKB-UniRule"/>
</dbReference>
<dbReference type="InterPro" id="IPR051847">
    <property type="entry name" value="RNA_proc/Spliceosome_comp"/>
</dbReference>
<evidence type="ECO:0000256" key="1">
    <source>
        <dbReference type="ARBA" id="ARBA00022884"/>
    </source>
</evidence>
<keyword evidence="1 2" id="KW-0694">RNA-binding</keyword>
<feature type="region of interest" description="Disordered" evidence="3">
    <location>
        <begin position="1"/>
        <end position="79"/>
    </location>
</feature>
<dbReference type="AlphaFoldDB" id="A0A9D4WBH4"/>
<keyword evidence="6" id="KW-1185">Reference proteome</keyword>
<feature type="compositionally biased region" description="Acidic residues" evidence="3">
    <location>
        <begin position="47"/>
        <end position="63"/>
    </location>
</feature>
<dbReference type="InterPro" id="IPR000504">
    <property type="entry name" value="RRM_dom"/>
</dbReference>
<dbReference type="CDD" id="cd00590">
    <property type="entry name" value="RRM_SF"/>
    <property type="match status" value="1"/>
</dbReference>
<name>A0A9D4WBH4_PEA</name>
<dbReference type="SMART" id="SM00360">
    <property type="entry name" value="RRM"/>
    <property type="match status" value="1"/>
</dbReference>
<accession>A0A9D4WBH4</accession>
<dbReference type="GO" id="GO:0071013">
    <property type="term" value="C:catalytic step 2 spliceosome"/>
    <property type="evidence" value="ECO:0007669"/>
    <property type="project" value="TreeGrafter"/>
</dbReference>
<feature type="compositionally biased region" description="Polar residues" evidence="3">
    <location>
        <begin position="16"/>
        <end position="32"/>
    </location>
</feature>
<dbReference type="Proteomes" id="UP001058974">
    <property type="component" value="Chromosome 6"/>
</dbReference>
<evidence type="ECO:0000259" key="4">
    <source>
        <dbReference type="PROSITE" id="PS50102"/>
    </source>
</evidence>
<dbReference type="PANTHER" id="PTHR45880:SF1">
    <property type="entry name" value="RNA-BINDING MOTIF PROTEIN, X-LINKED 2"/>
    <property type="match status" value="1"/>
</dbReference>
<sequence length="237" mass="27313">PNPKPAPISNPLRNPFHSSNSLTNKLWLTSKLSPPPPPPPPPLPFEAESEAEISEEDVEDSEGGVEGQSSDDRTQFRQPGKIFVGNLPGWVKKQEVSEFFRQFGPIKTVILIRGHNDTERNAGFGFIIYEGETAENSAMKAVEFDGIEFHGRVLIVKLDDGKRWKEKTLEREKWLHGNDEKEYRSTWHEERDGSRKEFQKVMETAPENWQEVVRAFERIKKVDHINFTVHFVYVYPI</sequence>
<protein>
    <recommendedName>
        <fullName evidence="4">RRM domain-containing protein</fullName>
    </recommendedName>
</protein>
<gene>
    <name evidence="5" type="ORF">KIW84_063407</name>
</gene>
<dbReference type="Gramene" id="Psat06G0340700-T2">
    <property type="protein sequence ID" value="KAI5397576.1"/>
    <property type="gene ID" value="KIW84_063407"/>
</dbReference>
<proteinExistence type="predicted"/>